<dbReference type="EMBL" id="UINC01005348">
    <property type="protein sequence ID" value="SVA20752.1"/>
    <property type="molecule type" value="Genomic_DNA"/>
</dbReference>
<dbReference type="AlphaFoldDB" id="A0A381TXM3"/>
<evidence type="ECO:0008006" key="2">
    <source>
        <dbReference type="Google" id="ProtNLM"/>
    </source>
</evidence>
<accession>A0A381TXM3</accession>
<proteinExistence type="predicted"/>
<reference evidence="1" key="1">
    <citation type="submission" date="2018-05" db="EMBL/GenBank/DDBJ databases">
        <authorList>
            <person name="Lanie J.A."/>
            <person name="Ng W.-L."/>
            <person name="Kazmierczak K.M."/>
            <person name="Andrzejewski T.M."/>
            <person name="Davidsen T.M."/>
            <person name="Wayne K.J."/>
            <person name="Tettelin H."/>
            <person name="Glass J.I."/>
            <person name="Rusch D."/>
            <person name="Podicherti R."/>
            <person name="Tsui H.-C.T."/>
            <person name="Winkler M.E."/>
        </authorList>
    </citation>
    <scope>NUCLEOTIDE SEQUENCE</scope>
</reference>
<dbReference type="InterPro" id="IPR021734">
    <property type="entry name" value="DUF3303"/>
</dbReference>
<name>A0A381TXM3_9ZZZZ</name>
<sequence length="89" mass="10231">MATYHVTHVHSFENCFSGDSESMDLWKQIPSLAKKNNVTISFFKVNPTEHTFFLLMEAEDYSQIESTIGQCKKLGDFNVTPVIEQTFYS</sequence>
<protein>
    <recommendedName>
        <fullName evidence="2">DUF4242 domain-containing protein</fullName>
    </recommendedName>
</protein>
<evidence type="ECO:0000313" key="1">
    <source>
        <dbReference type="EMBL" id="SVA20752.1"/>
    </source>
</evidence>
<organism evidence="1">
    <name type="scientific">marine metagenome</name>
    <dbReference type="NCBI Taxonomy" id="408172"/>
    <lineage>
        <taxon>unclassified sequences</taxon>
        <taxon>metagenomes</taxon>
        <taxon>ecological metagenomes</taxon>
    </lineage>
</organism>
<gene>
    <name evidence="1" type="ORF">METZ01_LOCUS73606</name>
</gene>
<dbReference type="Pfam" id="PF11746">
    <property type="entry name" value="DUF3303"/>
    <property type="match status" value="1"/>
</dbReference>